<dbReference type="EMBL" id="JAENRR010000010">
    <property type="protein sequence ID" value="MBK3516896.1"/>
    <property type="molecule type" value="Genomic_DNA"/>
</dbReference>
<comment type="caution">
    <text evidence="2">The sequence shown here is derived from an EMBL/GenBank/DDBJ whole genome shotgun (WGS) entry which is preliminary data.</text>
</comment>
<dbReference type="RefSeq" id="WP_200464126.1">
    <property type="nucleotide sequence ID" value="NZ_JAENRR010000010.1"/>
</dbReference>
<evidence type="ECO:0000313" key="2">
    <source>
        <dbReference type="EMBL" id="MBK3516896.1"/>
    </source>
</evidence>
<dbReference type="InterPro" id="IPR031345">
    <property type="entry name" value="T9SS_Plug_N"/>
</dbReference>
<evidence type="ECO:0000313" key="3">
    <source>
        <dbReference type="Proteomes" id="UP000605676"/>
    </source>
</evidence>
<keyword evidence="3" id="KW-1185">Reference proteome</keyword>
<reference evidence="2 3" key="1">
    <citation type="submission" date="2021-01" db="EMBL/GenBank/DDBJ databases">
        <title>Carboxyliciviraga sp.nov., isolated from coastal sediments.</title>
        <authorList>
            <person name="Lu D."/>
            <person name="Zhang T."/>
        </authorList>
    </citation>
    <scope>NUCLEOTIDE SEQUENCE [LARGE SCALE GENOMIC DNA]</scope>
    <source>
        <strain evidence="2 3">N1Y132</strain>
    </source>
</reference>
<dbReference type="Gene3D" id="2.60.40.10">
    <property type="entry name" value="Immunoglobulins"/>
    <property type="match status" value="1"/>
</dbReference>
<proteinExistence type="predicted"/>
<organism evidence="2 3">
    <name type="scientific">Carboxylicivirga marina</name>
    <dbReference type="NCBI Taxonomy" id="2800988"/>
    <lineage>
        <taxon>Bacteria</taxon>
        <taxon>Pseudomonadati</taxon>
        <taxon>Bacteroidota</taxon>
        <taxon>Bacteroidia</taxon>
        <taxon>Marinilabiliales</taxon>
        <taxon>Marinilabiliaceae</taxon>
        <taxon>Carboxylicivirga</taxon>
    </lineage>
</organism>
<accession>A0ABS1HGZ7</accession>
<dbReference type="Pfam" id="PF17116">
    <property type="entry name" value="T9SS_plug_1st"/>
    <property type="match status" value="1"/>
</dbReference>
<dbReference type="Proteomes" id="UP000605676">
    <property type="component" value="Unassembled WGS sequence"/>
</dbReference>
<protein>
    <submittedName>
        <fullName evidence="2">DUF5103 domain-containing protein</fullName>
    </submittedName>
</protein>
<dbReference type="InterPro" id="IPR013783">
    <property type="entry name" value="Ig-like_fold"/>
</dbReference>
<sequence length="446" mass="53516">MVYFYKFNYLDTLFEIFFSYIPNTKRLSIAFIAISIIGGQYVWSNNPVQTASNIKTVQLYKKGWSMSYPIINLYPQEQLTLEFDDFAYDSKNYQYSIIHCNSNWEESNLMQTEYVDGFMPNAIQDYQYSFNTTFDYIHYTLDFPNRDIKLLLSGNYIIKVFELGNEDNPILVRPFYVSESLVSILPRIKYTSNSNFRASMQEVNFTIEHPNFRINNPRDEIKVVLQQNGRWDNQIDDLKPLFIRHEELDYSYNRENLFDGGNEYRWLDIRSTRFAPEHVEGISFFDPHYHFTLFPDKYLSQKPYFYREDFNGKYYIEVKENRDPMIEADYTYVHFKFPVKAPYVDGHIYVTGGLNDWQLNDANRMEYNFTTRMYELSMLLKQGFYNYQYHFLENNFTKAEVERFEGSFGQTENDYIIYVYYQSVGDNYERLIGVNISNSLKYSMKK</sequence>
<feature type="domain" description="Type 9 secretion system plug protein N-terminal" evidence="1">
    <location>
        <begin position="54"/>
        <end position="178"/>
    </location>
</feature>
<evidence type="ECO:0000259" key="1">
    <source>
        <dbReference type="Pfam" id="PF17116"/>
    </source>
</evidence>
<name>A0ABS1HGZ7_9BACT</name>
<gene>
    <name evidence="2" type="ORF">JIV24_06050</name>
</gene>